<protein>
    <recommendedName>
        <fullName evidence="2">HEPN domain-containing protein</fullName>
    </recommendedName>
</protein>
<gene>
    <name evidence="1" type="ORF">SDC9_29119</name>
</gene>
<evidence type="ECO:0000313" key="1">
    <source>
        <dbReference type="EMBL" id="MPL83169.1"/>
    </source>
</evidence>
<proteinExistence type="predicted"/>
<sequence length="209" mass="24862">MSKVKTFVEKKIEDCTPNYNQPKYQYINGYYDAGRTLVEEALKLEKDGKTHNYFYPICYSYRHYIELHLKTIIEDLELLYEKSEKLDYLKNGILLDKNKVSGKLHETHNLNELLSYAEERIIYTQVNGEEFPKNIAKFIRQFHEKDRTGQSFRYSKSTSGKSSFDSTPYYELEELKNVMEKINNMLWAIDSHTEYYIDMAESIISLYES</sequence>
<comment type="caution">
    <text evidence="1">The sequence shown here is derived from an EMBL/GenBank/DDBJ whole genome shotgun (WGS) entry which is preliminary data.</text>
</comment>
<accession>A0A644UVR1</accession>
<evidence type="ECO:0008006" key="2">
    <source>
        <dbReference type="Google" id="ProtNLM"/>
    </source>
</evidence>
<name>A0A644UVR1_9ZZZZ</name>
<dbReference type="EMBL" id="VSSQ01000172">
    <property type="protein sequence ID" value="MPL83169.1"/>
    <property type="molecule type" value="Genomic_DNA"/>
</dbReference>
<dbReference type="AlphaFoldDB" id="A0A644UVR1"/>
<organism evidence="1">
    <name type="scientific">bioreactor metagenome</name>
    <dbReference type="NCBI Taxonomy" id="1076179"/>
    <lineage>
        <taxon>unclassified sequences</taxon>
        <taxon>metagenomes</taxon>
        <taxon>ecological metagenomes</taxon>
    </lineage>
</organism>
<reference evidence="1" key="1">
    <citation type="submission" date="2019-08" db="EMBL/GenBank/DDBJ databases">
        <authorList>
            <person name="Kucharzyk K."/>
            <person name="Murdoch R.W."/>
            <person name="Higgins S."/>
            <person name="Loffler F."/>
        </authorList>
    </citation>
    <scope>NUCLEOTIDE SEQUENCE</scope>
</reference>